<keyword evidence="3" id="KW-1185">Reference proteome</keyword>
<dbReference type="SUPFAM" id="SSF51445">
    <property type="entry name" value="(Trans)glycosidases"/>
    <property type="match status" value="1"/>
</dbReference>
<accession>A0A1T5NDJ2</accession>
<dbReference type="AlphaFoldDB" id="A0A1T5NDJ2"/>
<gene>
    <name evidence="2" type="ORF">SAMN05660461_1196</name>
</gene>
<feature type="chain" id="PRO_5013273325" description="Enterotoxin" evidence="1">
    <location>
        <begin position="21"/>
        <end position="670"/>
    </location>
</feature>
<dbReference type="Proteomes" id="UP000190166">
    <property type="component" value="Unassembled WGS sequence"/>
</dbReference>
<evidence type="ECO:0000256" key="1">
    <source>
        <dbReference type="SAM" id="SignalP"/>
    </source>
</evidence>
<organism evidence="2 3">
    <name type="scientific">Chitinophaga ginsengisegetis</name>
    <dbReference type="NCBI Taxonomy" id="393003"/>
    <lineage>
        <taxon>Bacteria</taxon>
        <taxon>Pseudomonadati</taxon>
        <taxon>Bacteroidota</taxon>
        <taxon>Chitinophagia</taxon>
        <taxon>Chitinophagales</taxon>
        <taxon>Chitinophagaceae</taxon>
        <taxon>Chitinophaga</taxon>
    </lineage>
</organism>
<evidence type="ECO:0000313" key="2">
    <source>
        <dbReference type="EMBL" id="SKC98447.1"/>
    </source>
</evidence>
<sequence length="670" mass="75043">MKRRSVFIAALLLSRLSLSAQVYYAGTAPAAAVAQPATNTLGNNILEVKVSVSKNHLQQVAFTDKLSAKTISFPQPNLFELKLKDGTILTASDFQVSTKDAGNIASSRAAVRLIDRLPGKQLTFTLVNTAKDIHVIWQITLHDSCNFIQQHFHITDPASAVDELLLVNVPSAYQPQLSGTVDGSPVIAGNNFFALEHPMAQGRVTDKGVQSTVAASATLRSGNGFDVSVAWGITPEKQLRRGFLSYLEKVRAVPYRPFPHYNSWYDVGYDGREITEANAMDRIRLFGDSLVVKRKAKISAFLWDSGWDDYNKLWYFSRHLPNGFKKMEALAAKYHSAMGVWVSPWGGYDQEKISRLASIKTLHLPFTPNDNGLSLADKNYFDYFRKLTTGFVKDQGVVSFKFDGVGAGNGASGAGKKYARDVEAFLRVITDLRKMKPDLFFNLTVGTWPSPYWLNYGDAIWRAGGDMDVQGAGTKRQQWINYRDAEVYKNVVQRAKLYPLNAMMYHGVVVNNENGVGAGFTNDDKGIAEDIWEFFGNGTGMQELYINPHLMSSNSWNVLAQAMRWSEKHRDVLSDVHWIGGDPGKQEVYGFAAWNHREGTLTWRNPSPETKKVAFRLNEVLELPVGYHGKFSVFNVREDVKQQSEMDSDETIMFELEPFEVKVLELKPVK</sequence>
<evidence type="ECO:0008006" key="4">
    <source>
        <dbReference type="Google" id="ProtNLM"/>
    </source>
</evidence>
<dbReference type="InterPro" id="IPR013785">
    <property type="entry name" value="Aldolase_TIM"/>
</dbReference>
<dbReference type="RefSeq" id="WP_079468477.1">
    <property type="nucleotide sequence ID" value="NZ_FUZZ01000001.1"/>
</dbReference>
<keyword evidence="1" id="KW-0732">Signal</keyword>
<proteinExistence type="predicted"/>
<reference evidence="2 3" key="1">
    <citation type="submission" date="2017-02" db="EMBL/GenBank/DDBJ databases">
        <authorList>
            <person name="Peterson S.W."/>
        </authorList>
    </citation>
    <scope>NUCLEOTIDE SEQUENCE [LARGE SCALE GENOMIC DNA]</scope>
    <source>
        <strain evidence="2 3">DSM 18108</strain>
    </source>
</reference>
<protein>
    <recommendedName>
        <fullName evidence="4">Enterotoxin</fullName>
    </recommendedName>
</protein>
<dbReference type="STRING" id="393003.SAMN05660461_1196"/>
<dbReference type="EMBL" id="FUZZ01000001">
    <property type="protein sequence ID" value="SKC98447.1"/>
    <property type="molecule type" value="Genomic_DNA"/>
</dbReference>
<dbReference type="Gene3D" id="3.20.20.70">
    <property type="entry name" value="Aldolase class I"/>
    <property type="match status" value="1"/>
</dbReference>
<name>A0A1T5NDJ2_9BACT</name>
<feature type="signal peptide" evidence="1">
    <location>
        <begin position="1"/>
        <end position="20"/>
    </location>
</feature>
<evidence type="ECO:0000313" key="3">
    <source>
        <dbReference type="Proteomes" id="UP000190166"/>
    </source>
</evidence>
<dbReference type="InterPro" id="IPR017853">
    <property type="entry name" value="GH"/>
</dbReference>